<dbReference type="GO" id="GO:0046872">
    <property type="term" value="F:metal ion binding"/>
    <property type="evidence" value="ECO:0007669"/>
    <property type="project" value="UniProtKB-KW"/>
</dbReference>
<accession>A0A5N7ILY9</accession>
<organism evidence="6 7">
    <name type="scientific">Clostridium estertheticum</name>
    <dbReference type="NCBI Taxonomy" id="238834"/>
    <lineage>
        <taxon>Bacteria</taxon>
        <taxon>Bacillati</taxon>
        <taxon>Bacillota</taxon>
        <taxon>Clostridia</taxon>
        <taxon>Eubacteriales</taxon>
        <taxon>Clostridiaceae</taxon>
        <taxon>Clostridium</taxon>
    </lineage>
</organism>
<sequence>MMNIMCKSRPRIVKGKAICNRKVIGKVIKNSKSGKKEECIQVLSHDYLELFEEGYIGYIFENEEINTKIEKYLIQNFIPSILGVKTGFFLYDDVIELNSRVDSIALLYKSDCYENTIVVTNQCNSNCIMCPDSIAIRSVRENVSIKKIKTLLSLISKDAKFICITGGEPTLLELGLFEILDECKTSLFNTQFIMLTNGRMFYYKSYVKEFIKHRPDNMIIAIPIHGHVSKLHDSITQSKGSFKQTITGVKMLHDLGENIEIRVVLSKMNYLYLADIAKLIIDKFPNAFRVNFMAMEMLGNAVVNESKVWIDLDKLQIEVAKASRLLIENGINTYLYNFPMCYVDERLWSITMNSISENKIRYREECKECKVINKCGGFFGSTMRFKSLKAKPI</sequence>
<protein>
    <submittedName>
        <fullName evidence="6">His-Xaa-Ser system radical SAM maturase HxsC</fullName>
    </submittedName>
</protein>
<dbReference type="AlphaFoldDB" id="A0A5N7ILY9"/>
<dbReference type="Gene3D" id="3.20.20.70">
    <property type="entry name" value="Aldolase class I"/>
    <property type="match status" value="1"/>
</dbReference>
<keyword evidence="4" id="KW-0411">Iron-sulfur</keyword>
<dbReference type="GO" id="GO:0003824">
    <property type="term" value="F:catalytic activity"/>
    <property type="evidence" value="ECO:0007669"/>
    <property type="project" value="InterPro"/>
</dbReference>
<dbReference type="CDD" id="cd01335">
    <property type="entry name" value="Radical_SAM"/>
    <property type="match status" value="1"/>
</dbReference>
<dbReference type="Proteomes" id="UP000342249">
    <property type="component" value="Unassembled WGS sequence"/>
</dbReference>
<evidence type="ECO:0000256" key="2">
    <source>
        <dbReference type="ARBA" id="ARBA00022723"/>
    </source>
</evidence>
<name>A0A5N7ILY9_9CLOT</name>
<dbReference type="InterPro" id="IPR007197">
    <property type="entry name" value="rSAM"/>
</dbReference>
<evidence type="ECO:0000256" key="4">
    <source>
        <dbReference type="ARBA" id="ARBA00023014"/>
    </source>
</evidence>
<evidence type="ECO:0000256" key="1">
    <source>
        <dbReference type="ARBA" id="ARBA00022691"/>
    </source>
</evidence>
<dbReference type="SFLD" id="SFLDG01103">
    <property type="entry name" value="Uncharacterised_Radical_SAM_Su"/>
    <property type="match status" value="1"/>
</dbReference>
<gene>
    <name evidence="6" type="primary">hxsC</name>
    <name evidence="6" type="ORF">E4V82_07715</name>
</gene>
<feature type="domain" description="Radical SAM core" evidence="5">
    <location>
        <begin position="117"/>
        <end position="278"/>
    </location>
</feature>
<dbReference type="PANTHER" id="PTHR11228">
    <property type="entry name" value="RADICAL SAM DOMAIN PROTEIN"/>
    <property type="match status" value="1"/>
</dbReference>
<evidence type="ECO:0000313" key="6">
    <source>
        <dbReference type="EMBL" id="MPQ61997.1"/>
    </source>
</evidence>
<proteinExistence type="predicted"/>
<dbReference type="InterPro" id="IPR024032">
    <property type="entry name" value="rSAM_paired_HxsC"/>
</dbReference>
<evidence type="ECO:0000259" key="5">
    <source>
        <dbReference type="Pfam" id="PF04055"/>
    </source>
</evidence>
<dbReference type="SFLD" id="SFLDS00029">
    <property type="entry name" value="Radical_SAM"/>
    <property type="match status" value="1"/>
</dbReference>
<dbReference type="InterPro" id="IPR050377">
    <property type="entry name" value="Radical_SAM_PqqE_MftC-like"/>
</dbReference>
<keyword evidence="3" id="KW-0408">Iron</keyword>
<dbReference type="SFLD" id="SFLDG01067">
    <property type="entry name" value="SPASM/twitch_domain_containing"/>
    <property type="match status" value="1"/>
</dbReference>
<keyword evidence="2" id="KW-0479">Metal-binding</keyword>
<keyword evidence="1" id="KW-0949">S-adenosyl-L-methionine</keyword>
<dbReference type="InterPro" id="IPR058240">
    <property type="entry name" value="rSAM_sf"/>
</dbReference>
<dbReference type="PANTHER" id="PTHR11228:SF34">
    <property type="entry name" value="TUNGSTEN-CONTAINING ALDEHYDE FERREDOXIN OXIDOREDUCTASE COFACTOR MODIFYING PROTEIN"/>
    <property type="match status" value="1"/>
</dbReference>
<dbReference type="NCBIfam" id="TIGR03977">
    <property type="entry name" value="rSAM_pair_HxsC"/>
    <property type="match status" value="1"/>
</dbReference>
<dbReference type="RefSeq" id="WP_152751802.1">
    <property type="nucleotide sequence ID" value="NZ_SPSE01000019.1"/>
</dbReference>
<dbReference type="GO" id="GO:0051536">
    <property type="term" value="F:iron-sulfur cluster binding"/>
    <property type="evidence" value="ECO:0007669"/>
    <property type="project" value="UniProtKB-KW"/>
</dbReference>
<dbReference type="EMBL" id="SPSF01000017">
    <property type="protein sequence ID" value="MPQ61997.1"/>
    <property type="molecule type" value="Genomic_DNA"/>
</dbReference>
<evidence type="ECO:0000256" key="3">
    <source>
        <dbReference type="ARBA" id="ARBA00023004"/>
    </source>
</evidence>
<dbReference type="Pfam" id="PF04055">
    <property type="entry name" value="Radical_SAM"/>
    <property type="match status" value="1"/>
</dbReference>
<dbReference type="SUPFAM" id="SSF102114">
    <property type="entry name" value="Radical SAM enzymes"/>
    <property type="match status" value="1"/>
</dbReference>
<dbReference type="InterPro" id="IPR013785">
    <property type="entry name" value="Aldolase_TIM"/>
</dbReference>
<evidence type="ECO:0000313" key="7">
    <source>
        <dbReference type="Proteomes" id="UP000342249"/>
    </source>
</evidence>
<reference evidence="6 7" key="1">
    <citation type="journal article" date="2019" name="Lett. Appl. Microbiol.">
        <title>A case of 'blown pack' spoilage of vacuum-packaged pork likely associated with Clostridium estertheticum in Canada.</title>
        <authorList>
            <person name="Zhang P."/>
            <person name="Ward P."/>
            <person name="McMullen L.M."/>
            <person name="Yang X."/>
        </authorList>
    </citation>
    <scope>NUCLEOTIDE SEQUENCE [LARGE SCALE GENOMIC DNA]</scope>
    <source>
        <strain evidence="6 7">MA19</strain>
    </source>
</reference>
<comment type="caution">
    <text evidence="6">The sequence shown here is derived from an EMBL/GenBank/DDBJ whole genome shotgun (WGS) entry which is preliminary data.</text>
</comment>